<reference evidence="1 2" key="1">
    <citation type="submission" date="2023-01" db="EMBL/GenBank/DDBJ databases">
        <title>Bacillus changyiensis sp. nov., isolated from a coastal deposit.</title>
        <authorList>
            <person name="Xiao G."/>
            <person name="Lai Q."/>
            <person name="Hu Z."/>
            <person name="Shao Z."/>
        </authorList>
    </citation>
    <scope>NUCLEOTIDE SEQUENCE [LARGE SCALE GENOMIC DNA]</scope>
    <source>
        <strain evidence="1 2">CLL-7-23</strain>
    </source>
</reference>
<protein>
    <submittedName>
        <fullName evidence="1">Uncharacterized protein</fullName>
    </submittedName>
</protein>
<gene>
    <name evidence="1" type="ORF">PJ311_03805</name>
</gene>
<keyword evidence="2" id="KW-1185">Reference proteome</keyword>
<name>A0ABT4X0W5_9BACI</name>
<dbReference type="EMBL" id="JAQKAB010000002">
    <property type="protein sequence ID" value="MDA7025737.1"/>
    <property type="molecule type" value="Genomic_DNA"/>
</dbReference>
<comment type="caution">
    <text evidence="1">The sequence shown here is derived from an EMBL/GenBank/DDBJ whole genome shotgun (WGS) entry which is preliminary data.</text>
</comment>
<evidence type="ECO:0000313" key="1">
    <source>
        <dbReference type="EMBL" id="MDA7025737.1"/>
    </source>
</evidence>
<dbReference type="Proteomes" id="UP001211894">
    <property type="component" value="Unassembled WGS sequence"/>
</dbReference>
<proteinExistence type="predicted"/>
<organism evidence="1 2">
    <name type="scientific">Bacillus changyiensis</name>
    <dbReference type="NCBI Taxonomy" id="3004103"/>
    <lineage>
        <taxon>Bacteria</taxon>
        <taxon>Bacillati</taxon>
        <taxon>Bacillota</taxon>
        <taxon>Bacilli</taxon>
        <taxon>Bacillales</taxon>
        <taxon>Bacillaceae</taxon>
        <taxon>Bacillus</taxon>
    </lineage>
</organism>
<accession>A0ABT4X0W5</accession>
<evidence type="ECO:0000313" key="2">
    <source>
        <dbReference type="Proteomes" id="UP001211894"/>
    </source>
</evidence>
<sequence length="56" mass="6400">MNSEHFQMIQKALEELSSLDGSAKVQLTYAKENLAHAISHLQSTDHPFLPYSIDWK</sequence>
<dbReference type="RefSeq" id="WP_271339590.1">
    <property type="nucleotide sequence ID" value="NZ_JAQKAB010000002.1"/>
</dbReference>